<evidence type="ECO:0000259" key="7">
    <source>
        <dbReference type="PROSITE" id="PS51918"/>
    </source>
</evidence>
<dbReference type="InterPro" id="IPR007197">
    <property type="entry name" value="rSAM"/>
</dbReference>
<keyword evidence="3" id="KW-0479">Metal-binding</keyword>
<evidence type="ECO:0000313" key="8">
    <source>
        <dbReference type="EMBL" id="KGF51107.1"/>
    </source>
</evidence>
<comment type="similarity">
    <text evidence="6">Belongs to the radical SAM superfamily. Anaerobic sulfatase-maturating enzyme family.</text>
</comment>
<dbReference type="GO" id="GO:0046872">
    <property type="term" value="F:metal ion binding"/>
    <property type="evidence" value="ECO:0007669"/>
    <property type="project" value="UniProtKB-KW"/>
</dbReference>
<keyword evidence="2" id="KW-0949">S-adenosyl-L-methionine</keyword>
<dbReference type="PANTHER" id="PTHR43273:SF3">
    <property type="entry name" value="ANAEROBIC SULFATASE-MATURATING ENZYME HOMOLOG ASLB-RELATED"/>
    <property type="match status" value="1"/>
</dbReference>
<dbReference type="InterPro" id="IPR023867">
    <property type="entry name" value="Sulphatase_maturase_rSAM"/>
</dbReference>
<dbReference type="GO" id="GO:0051536">
    <property type="term" value="F:iron-sulfur cluster binding"/>
    <property type="evidence" value="ECO:0007669"/>
    <property type="project" value="UniProtKB-KW"/>
</dbReference>
<dbReference type="PROSITE" id="PS51918">
    <property type="entry name" value="RADICAL_SAM"/>
    <property type="match status" value="1"/>
</dbReference>
<dbReference type="InterPro" id="IPR013785">
    <property type="entry name" value="Aldolase_TIM"/>
</dbReference>
<dbReference type="EMBL" id="JRNS01000232">
    <property type="protein sequence ID" value="KGF51107.1"/>
    <property type="molecule type" value="Genomic_DNA"/>
</dbReference>
<comment type="cofactor">
    <cofactor evidence="1">
        <name>[4Fe-4S] cluster</name>
        <dbReference type="ChEBI" id="CHEBI:49883"/>
    </cofactor>
</comment>
<comment type="caution">
    <text evidence="8">The sequence shown here is derived from an EMBL/GenBank/DDBJ whole genome shotgun (WGS) entry which is preliminary data.</text>
</comment>
<evidence type="ECO:0000256" key="6">
    <source>
        <dbReference type="ARBA" id="ARBA00023601"/>
    </source>
</evidence>
<dbReference type="Gene3D" id="3.20.20.70">
    <property type="entry name" value="Aldolase class I"/>
    <property type="match status" value="1"/>
</dbReference>
<gene>
    <name evidence="8" type="ORF">HMPREF0661_03870</name>
</gene>
<dbReference type="PANTHER" id="PTHR43273">
    <property type="entry name" value="ANAEROBIC SULFATASE-MATURATING ENZYME HOMOLOG ASLB-RELATED"/>
    <property type="match status" value="1"/>
</dbReference>
<evidence type="ECO:0000256" key="4">
    <source>
        <dbReference type="ARBA" id="ARBA00023004"/>
    </source>
</evidence>
<dbReference type="CDD" id="cd01335">
    <property type="entry name" value="Radical_SAM"/>
    <property type="match status" value="1"/>
</dbReference>
<evidence type="ECO:0000256" key="3">
    <source>
        <dbReference type="ARBA" id="ARBA00022723"/>
    </source>
</evidence>
<evidence type="ECO:0000256" key="5">
    <source>
        <dbReference type="ARBA" id="ARBA00023014"/>
    </source>
</evidence>
<dbReference type="Pfam" id="PF04055">
    <property type="entry name" value="Radical_SAM"/>
    <property type="match status" value="1"/>
</dbReference>
<dbReference type="SMART" id="SM00729">
    <property type="entry name" value="Elp3"/>
    <property type="match status" value="1"/>
</dbReference>
<dbReference type="SFLD" id="SFLDG01067">
    <property type="entry name" value="SPASM/twitch_domain_containing"/>
    <property type="match status" value="1"/>
</dbReference>
<feature type="domain" description="Radical SAM core" evidence="7">
    <location>
        <begin position="77"/>
        <end position="295"/>
    </location>
</feature>
<dbReference type="SUPFAM" id="SSF102114">
    <property type="entry name" value="Radical SAM enzymes"/>
    <property type="match status" value="1"/>
</dbReference>
<dbReference type="Proteomes" id="UP000029578">
    <property type="component" value="Unassembled WGS sequence"/>
</dbReference>
<dbReference type="SFLD" id="SFLDS00029">
    <property type="entry name" value="Radical_SAM"/>
    <property type="match status" value="1"/>
</dbReference>
<dbReference type="InterPro" id="IPR006638">
    <property type="entry name" value="Elp3/MiaA/NifB-like_rSAM"/>
</dbReference>
<dbReference type="AlphaFoldDB" id="A0A096C845"/>
<evidence type="ECO:0000256" key="1">
    <source>
        <dbReference type="ARBA" id="ARBA00001966"/>
    </source>
</evidence>
<keyword evidence="4" id="KW-0408">Iron</keyword>
<sequence length="406" mass="46887">MKYSKYNIQINISKTIDIIYNSLSDKFIFLRKGSLQEDIKSIDSTLKENLVLGGFIVENDIDETQLCIKKAREIEKDMTKTHLILNPTINCNFRCWYCYEKHVPSKMSERTIKCVEKFIENSCKRSKALIISFFGGEPLLYYDDVILPILTRAKDIACKEGIVFTSNCTTNGSLFNLKRIGELKRLNFNFAQITLDGNREIHNRTRHYANGIGSYDRIIENIKELVRHHIHITLRINYTKENIKSVLDIPSEFNDITLEEKAYISVSFHKVWQEGEVHPQEIDRAINAFQRVGFRASKFIFGQYCYGDLRSSAVINYNGDVFKCTAVDFEETERDGYLNEDGDIIWENDSLEKRMNSKFSNKPCLECNILPLCHGGCSSKPLQFGSDYCILNFDETEKVNVVLAQV</sequence>
<name>A0A096C845_9BACT</name>
<dbReference type="GO" id="GO:0016491">
    <property type="term" value="F:oxidoreductase activity"/>
    <property type="evidence" value="ECO:0007669"/>
    <property type="project" value="InterPro"/>
</dbReference>
<evidence type="ECO:0000313" key="9">
    <source>
        <dbReference type="Proteomes" id="UP000029578"/>
    </source>
</evidence>
<dbReference type="UniPathway" id="UPA00782"/>
<dbReference type="InterPro" id="IPR023885">
    <property type="entry name" value="4Fe4S-binding_SPASM_dom"/>
</dbReference>
<dbReference type="NCBIfam" id="TIGR04085">
    <property type="entry name" value="rSAM_more_4Fe4S"/>
    <property type="match status" value="1"/>
</dbReference>
<evidence type="ECO:0000256" key="2">
    <source>
        <dbReference type="ARBA" id="ARBA00022691"/>
    </source>
</evidence>
<reference evidence="8 9" key="1">
    <citation type="submission" date="2014-07" db="EMBL/GenBank/DDBJ databases">
        <authorList>
            <person name="McCorrison J."/>
            <person name="Sanka R."/>
            <person name="Torralba M."/>
            <person name="Gillis M."/>
            <person name="Haft D.H."/>
            <person name="Methe B."/>
            <person name="Sutton G."/>
            <person name="Nelson K.E."/>
        </authorList>
    </citation>
    <scope>NUCLEOTIDE SEQUENCE [LARGE SCALE GENOMIC DNA]</scope>
    <source>
        <strain evidence="8 9">DNF00666</strain>
    </source>
</reference>
<keyword evidence="5" id="KW-0411">Iron-sulfur</keyword>
<dbReference type="InterPro" id="IPR058240">
    <property type="entry name" value="rSAM_sf"/>
</dbReference>
<dbReference type="RefSeq" id="WP_036863263.1">
    <property type="nucleotide sequence ID" value="NZ_JRNS01000232.1"/>
</dbReference>
<protein>
    <recommendedName>
        <fullName evidence="7">Radical SAM core domain-containing protein</fullName>
    </recommendedName>
</protein>
<proteinExistence type="inferred from homology"/>
<organism evidence="8 9">
    <name type="scientific">Prevotella melaninogenica DNF00666</name>
    <dbReference type="NCBI Taxonomy" id="1401073"/>
    <lineage>
        <taxon>Bacteria</taxon>
        <taxon>Pseudomonadati</taxon>
        <taxon>Bacteroidota</taxon>
        <taxon>Bacteroidia</taxon>
        <taxon>Bacteroidales</taxon>
        <taxon>Prevotellaceae</taxon>
        <taxon>Prevotella</taxon>
    </lineage>
</organism>
<accession>A0A096C845</accession>